<dbReference type="EMBL" id="JBBHLL010000088">
    <property type="protein sequence ID" value="KAK7818386.1"/>
    <property type="molecule type" value="Genomic_DNA"/>
</dbReference>
<feature type="compositionally biased region" description="Basic and acidic residues" evidence="1">
    <location>
        <begin position="862"/>
        <end position="874"/>
    </location>
</feature>
<dbReference type="AlphaFoldDB" id="A0AAW0IVX0"/>
<organism evidence="2 3">
    <name type="scientific">Myodes glareolus</name>
    <name type="common">Bank vole</name>
    <name type="synonym">Clethrionomys glareolus</name>
    <dbReference type="NCBI Taxonomy" id="447135"/>
    <lineage>
        <taxon>Eukaryota</taxon>
        <taxon>Metazoa</taxon>
        <taxon>Chordata</taxon>
        <taxon>Craniata</taxon>
        <taxon>Vertebrata</taxon>
        <taxon>Euteleostomi</taxon>
        <taxon>Mammalia</taxon>
        <taxon>Eutheria</taxon>
        <taxon>Euarchontoglires</taxon>
        <taxon>Glires</taxon>
        <taxon>Rodentia</taxon>
        <taxon>Myomorpha</taxon>
        <taxon>Muroidea</taxon>
        <taxon>Cricetidae</taxon>
        <taxon>Arvicolinae</taxon>
        <taxon>Myodes</taxon>
    </lineage>
</organism>
<feature type="region of interest" description="Disordered" evidence="1">
    <location>
        <begin position="424"/>
        <end position="462"/>
    </location>
</feature>
<evidence type="ECO:0000256" key="1">
    <source>
        <dbReference type="SAM" id="MobiDB-lite"/>
    </source>
</evidence>
<proteinExistence type="predicted"/>
<accession>A0AAW0IVX0</accession>
<sequence>MAHNNWKSDNWNRTNRLCDCKVIQKKGLEHTHQGSNPIKLPHFVWLPPQTASWHEMLLDALQNLDNILVNLALTWNAGLDRTLETEVTGIQHHCSSEVDNTILLLRTRSSRLLWKSIPLDYFATALDPLEQWSLNTDFKKTPRMDSLRADSTDPLRREADKNLASDDKLYACQASMGKKKRKEKRRRKKETPEGIVGCKGWWRKKCSLQSPSQDLTVNRRVILLRLFSKPQLWPVLPNFFEALDQAGLQPTEISLLLFLNCWDYRFKGEAPGAVAQNLMHHAYLYTTTPYRDVNGLNLCNCNTSLLILAALGASVCHAVYGLDSGTPPSPSPHQNSSQEGQEVGVGSSTPVRIRTSSLLFTKGQGQLSQGQRRVELAQHGPLISSSMVPMAPTGNTGHGHQHRPQLQQARDPDMVLRSSLGSEDTLALGGSTGHSNQHGPRSMALGHQHGPSGGAYESPVHSSENMRVKTVTVCQQLEEVHATTVNTFKHKMEEIFNSTNNGILEVKDCNRDYDVRCLCCLQGADEASVQVVVLLLDCTLKIRRHSHSLVDHGVAIPLPASALEIQAGCIPTGVFTQPEVQLSQARGSLHLQIEQKSLENPIDKGQKSSQALSCLSQPCGKAALTIDGSFYGPGRSRKVSIQTDWIPKNPEYAEETSPRVIVNGFLERLRIYSLLPNQFTSRSSSHQCGTPPVPSDKKVEHLLVLPSPKGRDRGSEKFGHLTTFISSVESKALLASAPDEGLYTAKMVLSSPHEFAKTASLALGHAPIVQFSLLLLKSRSPGRSPIYKRKAEIPTGSFNRLLFIRNAWHFGKSRVKLIDNVLLTKPEALRWGPRMQGEGRKDSIRVYTDITILHYDTSTPQDRPRSSGDEDLTHGYKLSDGL</sequence>
<feature type="region of interest" description="Disordered" evidence="1">
    <location>
        <begin position="384"/>
        <end position="409"/>
    </location>
</feature>
<evidence type="ECO:0000313" key="2">
    <source>
        <dbReference type="EMBL" id="KAK7818386.1"/>
    </source>
</evidence>
<feature type="region of interest" description="Disordered" evidence="1">
    <location>
        <begin position="325"/>
        <end position="348"/>
    </location>
</feature>
<reference evidence="2 3" key="1">
    <citation type="journal article" date="2023" name="bioRxiv">
        <title>Conserved and derived expression patterns and positive selection on dental genes reveal complex evolutionary context of ever-growing rodent molars.</title>
        <authorList>
            <person name="Calamari Z.T."/>
            <person name="Song A."/>
            <person name="Cohen E."/>
            <person name="Akter M."/>
            <person name="Roy R.D."/>
            <person name="Hallikas O."/>
            <person name="Christensen M.M."/>
            <person name="Li P."/>
            <person name="Marangoni P."/>
            <person name="Jernvall J."/>
            <person name="Klein O.D."/>
        </authorList>
    </citation>
    <scope>NUCLEOTIDE SEQUENCE [LARGE SCALE GENOMIC DNA]</scope>
    <source>
        <strain evidence="2">V071</strain>
    </source>
</reference>
<keyword evidence="3" id="KW-1185">Reference proteome</keyword>
<name>A0AAW0IVX0_MYOGA</name>
<protein>
    <submittedName>
        <fullName evidence="2">Uncharacterized protein</fullName>
    </submittedName>
</protein>
<gene>
    <name evidence="2" type="ORF">U0070_018702</name>
</gene>
<dbReference type="Proteomes" id="UP001488838">
    <property type="component" value="Unassembled WGS sequence"/>
</dbReference>
<feature type="region of interest" description="Disordered" evidence="1">
    <location>
        <begin position="857"/>
        <end position="882"/>
    </location>
</feature>
<comment type="caution">
    <text evidence="2">The sequence shown here is derived from an EMBL/GenBank/DDBJ whole genome shotgun (WGS) entry which is preliminary data.</text>
</comment>
<evidence type="ECO:0000313" key="3">
    <source>
        <dbReference type="Proteomes" id="UP001488838"/>
    </source>
</evidence>